<protein>
    <submittedName>
        <fullName evidence="1">Uncharacterized protein</fullName>
    </submittedName>
</protein>
<dbReference type="Proteomes" id="UP001159428">
    <property type="component" value="Unassembled WGS sequence"/>
</dbReference>
<dbReference type="PANTHER" id="PTHR24104">
    <property type="entry name" value="E3 UBIQUITIN-PROTEIN LIGASE NHLRC1-RELATED"/>
    <property type="match status" value="1"/>
</dbReference>
<dbReference type="GO" id="GO:0008270">
    <property type="term" value="F:zinc ion binding"/>
    <property type="evidence" value="ECO:0007669"/>
    <property type="project" value="UniProtKB-KW"/>
</dbReference>
<feature type="non-terminal residue" evidence="1">
    <location>
        <position position="540"/>
    </location>
</feature>
<dbReference type="GO" id="GO:0043161">
    <property type="term" value="P:proteasome-mediated ubiquitin-dependent protein catabolic process"/>
    <property type="evidence" value="ECO:0007669"/>
    <property type="project" value="TreeGrafter"/>
</dbReference>
<proteinExistence type="predicted"/>
<sequence length="540" mass="61291">MAVFKVIVWWLVDKSRNAVAKKLKDGDVADQQVRDIIIGNINAVKSNLDALSKRDLLASIQFFKEGIELLYDAIEQTRPRNEYGADTEQAACEEFVSLVERTGRNLELTKSGRRQLKNAKKRFRKAREGATVAFSNPALSITDRILAMHFRLMATVLETIDHPKDAVTPYKVCIEELNALPVVQQCLKEQFKTGKKAVRGLFKKGKRRKVITGVYLANVIAHQVRQIVSVKELLLQWSMINTGKEQVDLLRDRRVTKVLCKQDMENCSVSWILGQDGEKEYGLNDPRAIATNSSGQYIVADNDLTIKVFDNSGKFVRHFRLPSLIDQSGKEPSINSEHVCLATDMNDNVYVLVREESRGDSYWIFSFKTADQHHRFRVRTMGFDFYVLKLSVSDNGKVVVLKGNWKRGYYIVDVYETDGQFYCSFGEQIFRNPCAITTVNNGRVIVMEEGDPTYVHIFSEQGDHLKKFKLFCKRLNWDSPKIAFHRGSKQVVVVGSKGQTSVVCIDTKDDKYVQSTVFHMSESFTPYGIAVTTAGHIAVV</sequence>
<name>A0AAU9XZX4_9CNID</name>
<accession>A0AAU9XZX4</accession>
<dbReference type="InterPro" id="IPR050952">
    <property type="entry name" value="TRIM-NHL_E3_ligases"/>
</dbReference>
<dbReference type="InterPro" id="IPR011042">
    <property type="entry name" value="6-blade_b-propeller_TolB-like"/>
</dbReference>
<dbReference type="Gene3D" id="2.120.10.30">
    <property type="entry name" value="TolB, C-terminal domain"/>
    <property type="match status" value="2"/>
</dbReference>
<dbReference type="AlphaFoldDB" id="A0AAU9XZX4"/>
<dbReference type="SUPFAM" id="SSF63829">
    <property type="entry name" value="Calcium-dependent phosphotriesterase"/>
    <property type="match status" value="1"/>
</dbReference>
<reference evidence="1 2" key="1">
    <citation type="submission" date="2022-05" db="EMBL/GenBank/DDBJ databases">
        <authorList>
            <consortium name="Genoscope - CEA"/>
            <person name="William W."/>
        </authorList>
    </citation>
    <scope>NUCLEOTIDE SEQUENCE [LARGE SCALE GENOMIC DNA]</scope>
</reference>
<dbReference type="GO" id="GO:0000209">
    <property type="term" value="P:protein polyubiquitination"/>
    <property type="evidence" value="ECO:0007669"/>
    <property type="project" value="TreeGrafter"/>
</dbReference>
<keyword evidence="2" id="KW-1185">Reference proteome</keyword>
<evidence type="ECO:0000313" key="2">
    <source>
        <dbReference type="Proteomes" id="UP001159428"/>
    </source>
</evidence>
<gene>
    <name evidence="1" type="ORF">PMEA_00002343</name>
</gene>
<organism evidence="1 2">
    <name type="scientific">Pocillopora meandrina</name>
    <dbReference type="NCBI Taxonomy" id="46732"/>
    <lineage>
        <taxon>Eukaryota</taxon>
        <taxon>Metazoa</taxon>
        <taxon>Cnidaria</taxon>
        <taxon>Anthozoa</taxon>
        <taxon>Hexacorallia</taxon>
        <taxon>Scleractinia</taxon>
        <taxon>Astrocoeniina</taxon>
        <taxon>Pocilloporidae</taxon>
        <taxon>Pocillopora</taxon>
    </lineage>
</organism>
<dbReference type="PANTHER" id="PTHR24104:SF25">
    <property type="entry name" value="PROTEIN LIN-41"/>
    <property type="match status" value="1"/>
</dbReference>
<dbReference type="GO" id="GO:0061630">
    <property type="term" value="F:ubiquitin protein ligase activity"/>
    <property type="evidence" value="ECO:0007669"/>
    <property type="project" value="TreeGrafter"/>
</dbReference>
<evidence type="ECO:0000313" key="1">
    <source>
        <dbReference type="EMBL" id="CAH3164601.1"/>
    </source>
</evidence>
<comment type="caution">
    <text evidence="1">The sequence shown here is derived from an EMBL/GenBank/DDBJ whole genome shotgun (WGS) entry which is preliminary data.</text>
</comment>
<dbReference type="EMBL" id="CALNXJ010000106">
    <property type="protein sequence ID" value="CAH3164601.1"/>
    <property type="molecule type" value="Genomic_DNA"/>
</dbReference>